<dbReference type="InterPro" id="IPR036465">
    <property type="entry name" value="vWFA_dom_sf"/>
</dbReference>
<evidence type="ECO:0000256" key="1">
    <source>
        <dbReference type="SAM" id="MobiDB-lite"/>
    </source>
</evidence>
<dbReference type="PANTHER" id="PTHR41248">
    <property type="entry name" value="NORD PROTEIN"/>
    <property type="match status" value="1"/>
</dbReference>
<proteinExistence type="predicted"/>
<dbReference type="InterPro" id="IPR051928">
    <property type="entry name" value="NorD/CobT"/>
</dbReference>
<accession>A0ABT4LGS4</accession>
<evidence type="ECO:0000313" key="3">
    <source>
        <dbReference type="EMBL" id="MCZ4280300.1"/>
    </source>
</evidence>
<organism evidence="3 4">
    <name type="scientific">Kiloniella laminariae</name>
    <dbReference type="NCBI Taxonomy" id="454162"/>
    <lineage>
        <taxon>Bacteria</taxon>
        <taxon>Pseudomonadati</taxon>
        <taxon>Pseudomonadota</taxon>
        <taxon>Alphaproteobacteria</taxon>
        <taxon>Rhodospirillales</taxon>
        <taxon>Kiloniellaceae</taxon>
        <taxon>Kiloniella</taxon>
    </lineage>
</organism>
<feature type="region of interest" description="Disordered" evidence="1">
    <location>
        <begin position="254"/>
        <end position="281"/>
    </location>
</feature>
<keyword evidence="4" id="KW-1185">Reference proteome</keyword>
<protein>
    <submittedName>
        <fullName evidence="3">VWA domain-containing protein</fullName>
    </submittedName>
</protein>
<dbReference type="CDD" id="cd01454">
    <property type="entry name" value="vWA_norD_type"/>
    <property type="match status" value="1"/>
</dbReference>
<dbReference type="PANTHER" id="PTHR41248:SF1">
    <property type="entry name" value="NORD PROTEIN"/>
    <property type="match status" value="1"/>
</dbReference>
<dbReference type="RefSeq" id="WP_269422510.1">
    <property type="nucleotide sequence ID" value="NZ_JAPWGY010000002.1"/>
</dbReference>
<dbReference type="InterPro" id="IPR002035">
    <property type="entry name" value="VWF_A"/>
</dbReference>
<dbReference type="SUPFAM" id="SSF53300">
    <property type="entry name" value="vWA-like"/>
    <property type="match status" value="1"/>
</dbReference>
<evidence type="ECO:0000313" key="4">
    <source>
        <dbReference type="Proteomes" id="UP001069802"/>
    </source>
</evidence>
<dbReference type="EMBL" id="JAPWGY010000002">
    <property type="protein sequence ID" value="MCZ4280300.1"/>
    <property type="molecule type" value="Genomic_DNA"/>
</dbReference>
<sequence>MSIMELIEVEEFVGRQWHKFIAGAESYENFPEQVVELEEVRGALSVFFRALGGENAVEIAAAGQEKSGHRLSFRQKLGMDVEKMQRATLDGRTLMLPEMIAFFPDVKTNRDLYFWLAAFFTVKAPAEPIRERDLLRHDLCFIRQSWITSRELLEHLKGLVPVYLDLSAFLLRLRPLRNQLPAQEQAVEAVIRYLLGERCDLPVLAEEYLAFVLSPETPAFNDTGKSNFIASASYKPFLPVPLWGEMIEGAFTTEAAGSEAGDGGKSKKAEDRRKRRAERKELDQTKRNDGFFVNVYDKLMAVTDIINVNRNIKEDDEDSALETADDLDRITLTDHEEKAATKIKIDLDLPANELDESRVETKRAVKEWHYRKQAYLPDYCAVTMREADEDGGDWKIDTLTARRIRLVRRQFEAFRNNRLQLRGQAEGNELDLEALVRARGDLQASGSCSDRFYINSRKIDRDIAVSILMDVSLSTDSWLDERRVIDVEKESLAILANGLDAAGDDLSIHTFTSRKRHYVRIDRVKGFDEALNDQVMRRISALKPGYYTRIGAAIRVMAEELEKRPNRQKLLLILTDGKPNDVDHYEGRYGIEDARKAVQECRRKGITVFGVTIDQEAKDYFPIVFGRGAYHIVGNVARLSQALPKIYRQLVKESS</sequence>
<dbReference type="PROSITE" id="PS50234">
    <property type="entry name" value="VWFA"/>
    <property type="match status" value="1"/>
</dbReference>
<dbReference type="Pfam" id="PF00092">
    <property type="entry name" value="VWA"/>
    <property type="match status" value="1"/>
</dbReference>
<dbReference type="Proteomes" id="UP001069802">
    <property type="component" value="Unassembled WGS sequence"/>
</dbReference>
<evidence type="ECO:0000259" key="2">
    <source>
        <dbReference type="PROSITE" id="PS50234"/>
    </source>
</evidence>
<comment type="caution">
    <text evidence="3">The sequence shown here is derived from an EMBL/GenBank/DDBJ whole genome shotgun (WGS) entry which is preliminary data.</text>
</comment>
<gene>
    <name evidence="3" type="ORF">O4H49_05900</name>
</gene>
<feature type="domain" description="VWFA" evidence="2">
    <location>
        <begin position="464"/>
        <end position="650"/>
    </location>
</feature>
<reference evidence="3" key="1">
    <citation type="submission" date="2022-12" db="EMBL/GenBank/DDBJ databases">
        <title>Bacterial isolates from different developmental stages of Nematostella vectensis.</title>
        <authorList>
            <person name="Fraune S."/>
        </authorList>
    </citation>
    <scope>NUCLEOTIDE SEQUENCE</scope>
    <source>
        <strain evidence="3">G21630-S1</strain>
    </source>
</reference>
<dbReference type="SMART" id="SM00327">
    <property type="entry name" value="VWA"/>
    <property type="match status" value="1"/>
</dbReference>
<feature type="compositionally biased region" description="Basic and acidic residues" evidence="1">
    <location>
        <begin position="262"/>
        <end position="281"/>
    </location>
</feature>
<dbReference type="Gene3D" id="3.40.50.410">
    <property type="entry name" value="von Willebrand factor, type A domain"/>
    <property type="match status" value="1"/>
</dbReference>
<name>A0ABT4LGS4_9PROT</name>